<dbReference type="PANTHER" id="PTHR34698">
    <property type="entry name" value="5-OXOPROLINASE SUBUNIT B"/>
    <property type="match status" value="1"/>
</dbReference>
<feature type="domain" description="Carboxyltransferase" evidence="4">
    <location>
        <begin position="1"/>
        <end position="211"/>
    </location>
</feature>
<evidence type="ECO:0000256" key="3">
    <source>
        <dbReference type="ARBA" id="ARBA00022840"/>
    </source>
</evidence>
<dbReference type="OrthoDB" id="9778567at2"/>
<evidence type="ECO:0000256" key="1">
    <source>
        <dbReference type="ARBA" id="ARBA00022741"/>
    </source>
</evidence>
<organism evidence="5 6">
    <name type="scientific">Williamsia sterculiae</name>
    <dbReference type="NCBI Taxonomy" id="1344003"/>
    <lineage>
        <taxon>Bacteria</taxon>
        <taxon>Bacillati</taxon>
        <taxon>Actinomycetota</taxon>
        <taxon>Actinomycetes</taxon>
        <taxon>Mycobacteriales</taxon>
        <taxon>Nocardiaceae</taxon>
        <taxon>Williamsia</taxon>
    </lineage>
</organism>
<dbReference type="AlphaFoldDB" id="A0A1N7DE33"/>
<protein>
    <submittedName>
        <fullName evidence="5">Sensor histidine kinase inhibitor, KipI family</fullName>
    </submittedName>
</protein>
<dbReference type="Proteomes" id="UP000186218">
    <property type="component" value="Unassembled WGS sequence"/>
</dbReference>
<name>A0A1N7DE33_9NOCA</name>
<gene>
    <name evidence="5" type="ORF">SAMN05445060_0571</name>
</gene>
<evidence type="ECO:0000313" key="5">
    <source>
        <dbReference type="EMBL" id="SIR74119.1"/>
    </source>
</evidence>
<dbReference type="SMART" id="SM00796">
    <property type="entry name" value="AHS1"/>
    <property type="match status" value="1"/>
</dbReference>
<accession>A0A1N7DE33</accession>
<keyword evidence="3" id="KW-0067">ATP-binding</keyword>
<dbReference type="Pfam" id="PF02682">
    <property type="entry name" value="CT_C_D"/>
    <property type="match status" value="1"/>
</dbReference>
<dbReference type="Gene3D" id="3.30.1360.40">
    <property type="match status" value="1"/>
</dbReference>
<keyword evidence="2" id="KW-0378">Hydrolase</keyword>
<dbReference type="PANTHER" id="PTHR34698:SF2">
    <property type="entry name" value="5-OXOPROLINASE SUBUNIT B"/>
    <property type="match status" value="1"/>
</dbReference>
<evidence type="ECO:0000256" key="2">
    <source>
        <dbReference type="ARBA" id="ARBA00022801"/>
    </source>
</evidence>
<keyword evidence="6" id="KW-1185">Reference proteome</keyword>
<dbReference type="EMBL" id="FTNT01000002">
    <property type="protein sequence ID" value="SIR74119.1"/>
    <property type="molecule type" value="Genomic_DNA"/>
</dbReference>
<evidence type="ECO:0000259" key="4">
    <source>
        <dbReference type="SMART" id="SM00796"/>
    </source>
</evidence>
<dbReference type="InterPro" id="IPR010016">
    <property type="entry name" value="PxpB"/>
</dbReference>
<evidence type="ECO:0000313" key="6">
    <source>
        <dbReference type="Proteomes" id="UP000186218"/>
    </source>
</evidence>
<dbReference type="SUPFAM" id="SSF50891">
    <property type="entry name" value="Cyclophilin-like"/>
    <property type="match status" value="1"/>
</dbReference>
<keyword evidence="1" id="KW-0547">Nucleotide-binding</keyword>
<dbReference type="InterPro" id="IPR029000">
    <property type="entry name" value="Cyclophilin-like_dom_sf"/>
</dbReference>
<dbReference type="RefSeq" id="WP_076476463.1">
    <property type="nucleotide sequence ID" value="NZ_FTNT01000002.1"/>
</dbReference>
<sequence>MRALWAGRDAVLLDFADEADPATATLHAEAVLRTRMRHGDLAGVDDLIPTAQSLLVQATPGSGLDTLALRRVTRTLADDGDQKVSATTTSTEDTVVVPTVYDGEDLAEVAEKLAVGVDEVIAAHTETAWRVQFMGFAPGFGYLTCDPDSPAAQLVSIPRRRRSRPRVPAGSVAVAAGYTAVYPRQSPGGWQLIGHTDMRMWDVGWADPAVLTAGTAVRFEAAG</sequence>
<dbReference type="GO" id="GO:0016787">
    <property type="term" value="F:hydrolase activity"/>
    <property type="evidence" value="ECO:0007669"/>
    <property type="project" value="UniProtKB-KW"/>
</dbReference>
<dbReference type="GO" id="GO:0005524">
    <property type="term" value="F:ATP binding"/>
    <property type="evidence" value="ECO:0007669"/>
    <property type="project" value="UniProtKB-KW"/>
</dbReference>
<dbReference type="Gene3D" id="2.40.100.10">
    <property type="entry name" value="Cyclophilin-like"/>
    <property type="match status" value="1"/>
</dbReference>
<proteinExistence type="predicted"/>
<dbReference type="InterPro" id="IPR003833">
    <property type="entry name" value="CT_C_D"/>
</dbReference>
<dbReference type="STRING" id="1344003.SAMN05445060_0571"/>
<reference evidence="5 6" key="1">
    <citation type="submission" date="2017-01" db="EMBL/GenBank/DDBJ databases">
        <authorList>
            <person name="Mah S.A."/>
            <person name="Swanson W.J."/>
            <person name="Moy G.W."/>
            <person name="Vacquier V.D."/>
        </authorList>
    </citation>
    <scope>NUCLEOTIDE SEQUENCE [LARGE SCALE GENOMIC DNA]</scope>
    <source>
        <strain evidence="5 6">CPCC 203464</strain>
    </source>
</reference>